<name>A0A1M6E0S3_9FIRM</name>
<keyword evidence="2 11" id="KW-0963">Cytoplasm</keyword>
<evidence type="ECO:0000259" key="13">
    <source>
        <dbReference type="SMART" id="SM00481"/>
    </source>
</evidence>
<dbReference type="Gene3D" id="3.30.1900.20">
    <property type="match status" value="2"/>
</dbReference>
<gene>
    <name evidence="11" type="primary">polC</name>
    <name evidence="14" type="ORF">SAMN02745975_00602</name>
</gene>
<dbReference type="InterPro" id="IPR012340">
    <property type="entry name" value="NA-bd_OB-fold"/>
</dbReference>
<sequence length="1422" mass="160927">MNALLKDVIGDVFSGKPVHFDAVIEKVTYHRNDKILSVIVVPKEIIHKRYFEEAKEHLKKHIPFIRDIYFLPRYDNLKDQDKVLENYWDNILYELNRKMPSSAAWITEAEISFEASRLIIKVKDSIGKYNLLERRIDNFIKEIFKNEFNKEIQVSIESPEVPDSAAQIQYHLEKEKETQDLLKEILTVAETQTSKKKNAPSDFEKNIILGKKFQDISVPIGSVTEESGIVAIEGEIFDLETRELKNGKILYTMSITDYDNSIGLKFFAKKEQKDSLNEALYIGKYLRVKGDVRYDTFSKEVVVMANDIMEGIPTIREDHANVKRIELHTHTQMSAMDGVVSASALIKRAAKWGHPAIAITDHGVVQAFPEAMEAGKKNGIKVIYGIEGYLINDGETIVTGCKQESIHQTYVVFDIETTGLSSKHDKITEIGAVKIENGQIIDRFQSFVNPLIPIPTNITELTGITDEMVKNQPTIDKILPEFLSFIEGAVIVAHNAVFDTSFIKENCQLHGLSFDVPVVDTLPLAKVLLPKLKKYRLNVIAEALDVSLKNHHRAVDDAEATAHIFLKFLDMVMERDINQLKDLNDLFQDRIDVKKLDTYHIIILVKNAVGLKNLYKIVSASHLEYFYKKPRIPKSLLSSYREGLIIGTACESGELYRAILANRSQREIDSIVKYYDYLEIQPLSNNQFLIDKGLVKDEKELMAINQKIVSLGEKFNKPVVATGDVHFLDPKDEVYRRILMSGQGFDDADEQTPLYLRTTEEMLREFAYLGKEKAMEVVVDYPNKIAEEIDSLIPIPDETFPPIIEGSEEDLRKMCYEKATRIYGDPMPEVVQKRLDRELNSIINNGYAVMYIIAHKLVTKSLRDGYLVGSRGSVGSSFVATMSDITEVNPLPPHYVCGNCKHSEFILDGSIGSGADLPDKKCPQCGEDYIKDGHDIPFEVFLGFEGDKEPDIDLNFAGEYQANAHKYTEELFGTGYVFRAGTIGTIAEKTAYGFVKKYFDEKGVFVNNREITRLVKGCTGVKRTTGQHPGGVMVVPNYKEIYDFCPIQYPANDDSSGVITTHFDYHSISGRLLKLDILGHDVPTIIRMLQDLTGLDPTQIPLDDQETVKIFTSLNPLKIVHDDFECETGSLGIPEFGTKFVRQMLVDTKPTTFAELVRISGLSHGTDVWLNNAQDLVRQGIAELKDVISTRDDIMNYLIYKGLPPKTAFKIMENVRKGKGLNSADEEIMRQNNVPEWYINSCNKIKYMFPKAHAAAYVMMSFRIAYFKVHYPLAFYATYFTTKASDFDADLVVKGREHVANKIKEIESLGNNASQKEKDFLTVLEVVHEMYSRGFGFLKVDLYESDAERFKISGTNLLPPLRALQGVGENAAKSICESRKEGQFISLQHLRENARLTKTVIETLQAHGCLEGLPDTNQLSLF</sequence>
<dbReference type="Gene3D" id="3.20.20.140">
    <property type="entry name" value="Metal-dependent hydrolases"/>
    <property type="match status" value="1"/>
</dbReference>
<dbReference type="Gene3D" id="3.30.420.10">
    <property type="entry name" value="Ribonuclease H-like superfamily/Ribonuclease H"/>
    <property type="match status" value="1"/>
</dbReference>
<dbReference type="Proteomes" id="UP000184536">
    <property type="component" value="Unassembled WGS sequence"/>
</dbReference>
<dbReference type="Pfam" id="PF02811">
    <property type="entry name" value="PHP"/>
    <property type="match status" value="1"/>
</dbReference>
<evidence type="ECO:0000313" key="15">
    <source>
        <dbReference type="Proteomes" id="UP000184536"/>
    </source>
</evidence>
<dbReference type="Pfam" id="PF11490">
    <property type="entry name" value="DNA_pol3_a_NII"/>
    <property type="match status" value="1"/>
</dbReference>
<dbReference type="InterPro" id="IPR011708">
    <property type="entry name" value="DNA_pol3_alpha_NTPase_dom"/>
</dbReference>
<accession>A0A1M6E0S3</accession>
<dbReference type="InterPro" id="IPR040982">
    <property type="entry name" value="DNA_pol3_finger"/>
</dbReference>
<dbReference type="Pfam" id="PF07733">
    <property type="entry name" value="DNA_pol3_alpha"/>
    <property type="match status" value="1"/>
</dbReference>
<evidence type="ECO:0000256" key="8">
    <source>
        <dbReference type="ARBA" id="ARBA00022839"/>
    </source>
</evidence>
<dbReference type="HAMAP" id="MF_00356">
    <property type="entry name" value="DNApol_PolC"/>
    <property type="match status" value="1"/>
</dbReference>
<evidence type="ECO:0000256" key="11">
    <source>
        <dbReference type="HAMAP-Rule" id="MF_00356"/>
    </source>
</evidence>
<dbReference type="SMART" id="SM00479">
    <property type="entry name" value="EXOIII"/>
    <property type="match status" value="1"/>
</dbReference>
<evidence type="ECO:0000256" key="9">
    <source>
        <dbReference type="ARBA" id="ARBA00022932"/>
    </source>
</evidence>
<dbReference type="InterPro" id="IPR044923">
    <property type="entry name" value="PolC_middle_finger_sf"/>
</dbReference>
<dbReference type="GO" id="GO:0003887">
    <property type="term" value="F:DNA-directed DNA polymerase activity"/>
    <property type="evidence" value="ECO:0007669"/>
    <property type="project" value="UniProtKB-UniRule"/>
</dbReference>
<evidence type="ECO:0000256" key="5">
    <source>
        <dbReference type="ARBA" id="ARBA00022705"/>
    </source>
</evidence>
<dbReference type="SMART" id="SM00481">
    <property type="entry name" value="POLIIIAc"/>
    <property type="match status" value="1"/>
</dbReference>
<keyword evidence="4 11" id="KW-0548">Nucleotidyltransferase</keyword>
<dbReference type="Gene3D" id="1.10.150.700">
    <property type="entry name" value="PolC, middle finger domain"/>
    <property type="match status" value="1"/>
</dbReference>
<keyword evidence="7 11" id="KW-0378">Hydrolase</keyword>
<evidence type="ECO:0000256" key="2">
    <source>
        <dbReference type="ARBA" id="ARBA00022490"/>
    </source>
</evidence>
<evidence type="ECO:0000256" key="4">
    <source>
        <dbReference type="ARBA" id="ARBA00022695"/>
    </source>
</evidence>
<dbReference type="GO" id="GO:0005737">
    <property type="term" value="C:cytoplasm"/>
    <property type="evidence" value="ECO:0007669"/>
    <property type="project" value="UniProtKB-SubCell"/>
</dbReference>
<dbReference type="Pfam" id="PF17657">
    <property type="entry name" value="DNA_pol3_finger"/>
    <property type="match status" value="1"/>
</dbReference>
<dbReference type="Pfam" id="PF00929">
    <property type="entry name" value="RNase_T"/>
    <property type="match status" value="1"/>
</dbReference>
<feature type="domain" description="Exonuclease" evidence="12">
    <location>
        <begin position="409"/>
        <end position="574"/>
    </location>
</feature>
<dbReference type="Gene3D" id="2.40.50.140">
    <property type="entry name" value="Nucleic acid-binding proteins"/>
    <property type="match status" value="1"/>
</dbReference>
<dbReference type="InterPro" id="IPR029460">
    <property type="entry name" value="DNAPol_HHH"/>
</dbReference>
<dbReference type="InterPro" id="IPR024754">
    <property type="entry name" value="DNA_PolC-like_N_II"/>
</dbReference>
<dbReference type="CDD" id="cd04484">
    <property type="entry name" value="polC_OBF"/>
    <property type="match status" value="1"/>
</dbReference>
<dbReference type="InterPro" id="IPR013520">
    <property type="entry name" value="Ribonucl_H"/>
</dbReference>
<dbReference type="CDD" id="cd06127">
    <property type="entry name" value="DEDDh"/>
    <property type="match status" value="1"/>
</dbReference>
<dbReference type="Gene3D" id="6.10.140.1510">
    <property type="match status" value="1"/>
</dbReference>
<dbReference type="OrthoDB" id="9804290at2"/>
<organism evidence="14 15">
    <name type="scientific">Geosporobacter subterraneus DSM 17957</name>
    <dbReference type="NCBI Taxonomy" id="1121919"/>
    <lineage>
        <taxon>Bacteria</taxon>
        <taxon>Bacillati</taxon>
        <taxon>Bacillota</taxon>
        <taxon>Clostridia</taxon>
        <taxon>Peptostreptococcales</taxon>
        <taxon>Thermotaleaceae</taxon>
        <taxon>Geosporobacter</taxon>
    </lineage>
</organism>
<keyword evidence="6 11" id="KW-0540">Nuclease</keyword>
<dbReference type="EMBL" id="FQZV01000007">
    <property type="protein sequence ID" value="SHI79107.1"/>
    <property type="molecule type" value="Genomic_DNA"/>
</dbReference>
<comment type="subcellular location">
    <subcellularLocation>
        <location evidence="11">Cytoplasm</location>
    </subcellularLocation>
</comment>
<keyword evidence="9 11" id="KW-0239">DNA-directed DNA polymerase</keyword>
<dbReference type="InterPro" id="IPR006054">
    <property type="entry name" value="DnaQ"/>
</dbReference>
<comment type="similarity">
    <text evidence="11">Belongs to the DNA polymerase type-C family. PolC subfamily.</text>
</comment>
<dbReference type="GO" id="GO:0006261">
    <property type="term" value="P:DNA-templated DNA replication"/>
    <property type="evidence" value="ECO:0007669"/>
    <property type="project" value="UniProtKB-UniRule"/>
</dbReference>
<dbReference type="EC" id="2.7.7.7" evidence="11"/>
<dbReference type="InterPro" id="IPR004805">
    <property type="entry name" value="DnaE2/DnaE/PolC"/>
</dbReference>
<reference evidence="15" key="1">
    <citation type="submission" date="2016-11" db="EMBL/GenBank/DDBJ databases">
        <authorList>
            <person name="Varghese N."/>
            <person name="Submissions S."/>
        </authorList>
    </citation>
    <scope>NUCLEOTIDE SEQUENCE [LARGE SCALE GENOMIC DNA]</scope>
    <source>
        <strain evidence="15">DSM 17957</strain>
    </source>
</reference>
<evidence type="ECO:0000256" key="6">
    <source>
        <dbReference type="ARBA" id="ARBA00022722"/>
    </source>
</evidence>
<dbReference type="NCBIfam" id="NF001688">
    <property type="entry name" value="PRK00448.1"/>
    <property type="match status" value="1"/>
</dbReference>
<dbReference type="InterPro" id="IPR004013">
    <property type="entry name" value="PHP_dom"/>
</dbReference>
<evidence type="ECO:0000256" key="3">
    <source>
        <dbReference type="ARBA" id="ARBA00022679"/>
    </source>
</evidence>
<dbReference type="STRING" id="1121919.SAMN02745975_00602"/>
<keyword evidence="3 11" id="KW-0808">Transferase</keyword>
<keyword evidence="5 11" id="KW-0235">DNA replication</keyword>
<dbReference type="CDD" id="cd07435">
    <property type="entry name" value="PHP_PolIIIA_POLC"/>
    <property type="match status" value="1"/>
</dbReference>
<keyword evidence="15" id="KW-1185">Reference proteome</keyword>
<dbReference type="NCBIfam" id="TIGR00573">
    <property type="entry name" value="dnaq"/>
    <property type="match status" value="1"/>
</dbReference>
<dbReference type="GO" id="GO:0008408">
    <property type="term" value="F:3'-5' exonuclease activity"/>
    <property type="evidence" value="ECO:0007669"/>
    <property type="project" value="UniProtKB-UniRule"/>
</dbReference>
<dbReference type="InterPro" id="IPR003141">
    <property type="entry name" value="Pol/His_phosphatase_N"/>
</dbReference>
<dbReference type="NCBIfam" id="TIGR01405">
    <property type="entry name" value="polC_Gram_pos"/>
    <property type="match status" value="1"/>
</dbReference>
<dbReference type="Pfam" id="PF14579">
    <property type="entry name" value="HHH_6"/>
    <property type="match status" value="1"/>
</dbReference>
<proteinExistence type="inferred from homology"/>
<dbReference type="RefSeq" id="WP_110939890.1">
    <property type="nucleotide sequence ID" value="NZ_FQZV01000007.1"/>
</dbReference>
<evidence type="ECO:0000256" key="7">
    <source>
        <dbReference type="ARBA" id="ARBA00022801"/>
    </source>
</evidence>
<evidence type="ECO:0000259" key="12">
    <source>
        <dbReference type="SMART" id="SM00479"/>
    </source>
</evidence>
<dbReference type="Gene3D" id="1.10.150.870">
    <property type="match status" value="1"/>
</dbReference>
<comment type="function">
    <text evidence="1 11">Required for replicative DNA synthesis. This DNA polymerase also exhibits 3' to 5' exonuclease activity.</text>
</comment>
<dbReference type="SUPFAM" id="SSF53098">
    <property type="entry name" value="Ribonuclease H-like"/>
    <property type="match status" value="1"/>
</dbReference>
<protein>
    <recommendedName>
        <fullName evidence="11">DNA polymerase III PolC-type</fullName>
        <shortName evidence="11">PolIII</shortName>
        <ecNumber evidence="11">2.7.7.7</ecNumber>
    </recommendedName>
</protein>
<dbReference type="InterPro" id="IPR012337">
    <property type="entry name" value="RNaseH-like_sf"/>
</dbReference>
<dbReference type="InterPro" id="IPR036397">
    <property type="entry name" value="RNaseH_sf"/>
</dbReference>
<comment type="catalytic activity">
    <reaction evidence="10 11">
        <text>DNA(n) + a 2'-deoxyribonucleoside 5'-triphosphate = DNA(n+1) + diphosphate</text>
        <dbReference type="Rhea" id="RHEA:22508"/>
        <dbReference type="Rhea" id="RHEA-COMP:17339"/>
        <dbReference type="Rhea" id="RHEA-COMP:17340"/>
        <dbReference type="ChEBI" id="CHEBI:33019"/>
        <dbReference type="ChEBI" id="CHEBI:61560"/>
        <dbReference type="ChEBI" id="CHEBI:173112"/>
        <dbReference type="EC" id="2.7.7.7"/>
    </reaction>
</comment>
<dbReference type="PANTHER" id="PTHR32294:SF5">
    <property type="entry name" value="DNA POLYMERASE III POLC-TYPE"/>
    <property type="match status" value="1"/>
</dbReference>
<dbReference type="GO" id="GO:0003677">
    <property type="term" value="F:DNA binding"/>
    <property type="evidence" value="ECO:0007669"/>
    <property type="project" value="UniProtKB-UniRule"/>
</dbReference>
<dbReference type="PANTHER" id="PTHR32294">
    <property type="entry name" value="DNA POLYMERASE III SUBUNIT ALPHA"/>
    <property type="match status" value="1"/>
</dbReference>
<evidence type="ECO:0000313" key="14">
    <source>
        <dbReference type="EMBL" id="SHI79107.1"/>
    </source>
</evidence>
<dbReference type="InterPro" id="IPR006308">
    <property type="entry name" value="Pol_III_a_PolC-type_gram_pos"/>
</dbReference>
<evidence type="ECO:0000256" key="10">
    <source>
        <dbReference type="ARBA" id="ARBA00049244"/>
    </source>
</evidence>
<feature type="domain" description="Polymerase/histidinol phosphatase N-terminal" evidence="13">
    <location>
        <begin position="325"/>
        <end position="392"/>
    </location>
</feature>
<evidence type="ECO:0000256" key="1">
    <source>
        <dbReference type="ARBA" id="ARBA00003452"/>
    </source>
</evidence>
<keyword evidence="8 11" id="KW-0269">Exonuclease</keyword>
<dbReference type="FunFam" id="3.30.420.10:FF:000045">
    <property type="entry name" value="3'-5' exonuclease DinG"/>
    <property type="match status" value="1"/>
</dbReference>